<keyword evidence="2" id="KW-1185">Reference proteome</keyword>
<dbReference type="EMBL" id="JACXVP010000002">
    <property type="protein sequence ID" value="KAG5620355.1"/>
    <property type="molecule type" value="Genomic_DNA"/>
</dbReference>
<dbReference type="Proteomes" id="UP000824120">
    <property type="component" value="Chromosome 2"/>
</dbReference>
<evidence type="ECO:0000313" key="1">
    <source>
        <dbReference type="EMBL" id="KAG5620355.1"/>
    </source>
</evidence>
<evidence type="ECO:0000313" key="2">
    <source>
        <dbReference type="Proteomes" id="UP000824120"/>
    </source>
</evidence>
<organism evidence="1 2">
    <name type="scientific">Solanum commersonii</name>
    <name type="common">Commerson's wild potato</name>
    <name type="synonym">Commerson's nightshade</name>
    <dbReference type="NCBI Taxonomy" id="4109"/>
    <lineage>
        <taxon>Eukaryota</taxon>
        <taxon>Viridiplantae</taxon>
        <taxon>Streptophyta</taxon>
        <taxon>Embryophyta</taxon>
        <taxon>Tracheophyta</taxon>
        <taxon>Spermatophyta</taxon>
        <taxon>Magnoliopsida</taxon>
        <taxon>eudicotyledons</taxon>
        <taxon>Gunneridae</taxon>
        <taxon>Pentapetalae</taxon>
        <taxon>asterids</taxon>
        <taxon>lamiids</taxon>
        <taxon>Solanales</taxon>
        <taxon>Solanaceae</taxon>
        <taxon>Solanoideae</taxon>
        <taxon>Solaneae</taxon>
        <taxon>Solanum</taxon>
    </lineage>
</organism>
<name>A0A9J6A7U2_SOLCO</name>
<sequence length="86" mass="9533">MDRCSAFLNTLNFFNGSSIEKESSSKLALETAMEDKHTIEGGMICLVGIKKGLFDTRQTAKKENTPLLYPPLMMLKQIVTSFCIVG</sequence>
<accession>A0A9J6A7U2</accession>
<reference evidence="1 2" key="1">
    <citation type="submission" date="2020-09" db="EMBL/GenBank/DDBJ databases">
        <title>De no assembly of potato wild relative species, Solanum commersonii.</title>
        <authorList>
            <person name="Cho K."/>
        </authorList>
    </citation>
    <scope>NUCLEOTIDE SEQUENCE [LARGE SCALE GENOMIC DNA]</scope>
    <source>
        <strain evidence="1">LZ3.2</strain>
        <tissue evidence="1">Leaf</tissue>
    </source>
</reference>
<gene>
    <name evidence="1" type="ORF">H5410_005573</name>
</gene>
<dbReference type="AlphaFoldDB" id="A0A9J6A7U2"/>
<comment type="caution">
    <text evidence="1">The sequence shown here is derived from an EMBL/GenBank/DDBJ whole genome shotgun (WGS) entry which is preliminary data.</text>
</comment>
<protein>
    <submittedName>
        <fullName evidence="1">Uncharacterized protein</fullName>
    </submittedName>
</protein>
<proteinExistence type="predicted"/>